<dbReference type="AlphaFoldDB" id="A0A948RXT2"/>
<reference evidence="9" key="1">
    <citation type="submission" date="2021-05" db="EMBL/GenBank/DDBJ databases">
        <title>Energy efficiency and biological interactions define the core microbiome of deep oligotrophic groundwater.</title>
        <authorList>
            <person name="Mehrshad M."/>
            <person name="Lopez-Fernandez M."/>
            <person name="Bell E."/>
            <person name="Bernier-Latmani R."/>
            <person name="Bertilsson S."/>
            <person name="Dopson M."/>
        </authorList>
    </citation>
    <scope>NUCLEOTIDE SEQUENCE</scope>
    <source>
        <strain evidence="9">Modern_marine.mb.64</strain>
    </source>
</reference>
<dbReference type="InterPro" id="IPR011764">
    <property type="entry name" value="Biotin_carboxylation_dom"/>
</dbReference>
<dbReference type="PROSITE" id="PS50979">
    <property type="entry name" value="BC"/>
    <property type="match status" value="1"/>
</dbReference>
<dbReference type="SUPFAM" id="SSF52440">
    <property type="entry name" value="PreATP-grasp domain"/>
    <property type="match status" value="1"/>
</dbReference>
<evidence type="ECO:0000256" key="6">
    <source>
        <dbReference type="SAM" id="MobiDB-lite"/>
    </source>
</evidence>
<dbReference type="PROSITE" id="PS50975">
    <property type="entry name" value="ATP_GRASP"/>
    <property type="match status" value="1"/>
</dbReference>
<dbReference type="InterPro" id="IPR011054">
    <property type="entry name" value="Rudment_hybrid_motif"/>
</dbReference>
<accession>A0A948RXT2</accession>
<dbReference type="Pfam" id="PF02785">
    <property type="entry name" value="Biotin_carb_C"/>
    <property type="match status" value="1"/>
</dbReference>
<dbReference type="SUPFAM" id="SSF56059">
    <property type="entry name" value="Glutathione synthetase ATP-binding domain-like"/>
    <property type="match status" value="1"/>
</dbReference>
<dbReference type="InterPro" id="IPR005482">
    <property type="entry name" value="Biotin_COase_C"/>
</dbReference>
<dbReference type="PROSITE" id="PS00867">
    <property type="entry name" value="CPSASE_2"/>
    <property type="match status" value="1"/>
</dbReference>
<dbReference type="InterPro" id="IPR005479">
    <property type="entry name" value="CPAse_ATP-bd"/>
</dbReference>
<sequence length="499" mass="54709">MPKKVLVANRGEIAVRILRGIKEMGWTGVAVYSEADRGSLHVRLADEAYLIGAPAPVDSYLNIESLLETARKSRAGYLHPGYGFLAENAGFAEAVTRAGLRFIGPSAEAIASMGNKVEAREMAIKAGVPVTPGTDALPMTGPKALKEAHRLGYPILVKAAFGGGGRGMRVCRSDEDLDSAIETAHSEAERAFGDGTLFLEKWLETSRHIEVQIMADDHGHVVAMGERECSIQRRHQKLIEETPSMAVNETLRTQMMEAAVKLAKAIGYSGAGTVEFLLDSDGSFYFLEMNTRLQVEHPVTEMVTGFDLVKAQLIAAEGKKLPWGQKDIRPRGHAIEARICAEDPFRDFAPQAGFLSHLRLSSGPGLRNDMGFTSFSEVPIYYDSLMGKVIAWGCDREEARIRLLRALGEMIVAGVLTNIPFHKWCLSHRRFIAGDLSTRFVDEEYKPELFEDTKDETSLAIAAVLAAEKERYLTFSTSHPVSHPPSPWALASRPGRGEA</sequence>
<dbReference type="GO" id="GO:0046872">
    <property type="term" value="F:metal ion binding"/>
    <property type="evidence" value="ECO:0007669"/>
    <property type="project" value="InterPro"/>
</dbReference>
<evidence type="ECO:0000256" key="1">
    <source>
        <dbReference type="ARBA" id="ARBA00022598"/>
    </source>
</evidence>
<keyword evidence="1" id="KW-0436">Ligase</keyword>
<dbReference type="PROSITE" id="PS00866">
    <property type="entry name" value="CPSASE_1"/>
    <property type="match status" value="1"/>
</dbReference>
<feature type="region of interest" description="Disordered" evidence="6">
    <location>
        <begin position="476"/>
        <end position="499"/>
    </location>
</feature>
<evidence type="ECO:0000256" key="2">
    <source>
        <dbReference type="ARBA" id="ARBA00022741"/>
    </source>
</evidence>
<organism evidence="9 10">
    <name type="scientific">Eiseniibacteriota bacterium</name>
    <dbReference type="NCBI Taxonomy" id="2212470"/>
    <lineage>
        <taxon>Bacteria</taxon>
        <taxon>Candidatus Eiseniibacteriota</taxon>
    </lineage>
</organism>
<dbReference type="Pfam" id="PF02786">
    <property type="entry name" value="CPSase_L_D2"/>
    <property type="match status" value="1"/>
</dbReference>
<feature type="domain" description="Biotin carboxylation" evidence="8">
    <location>
        <begin position="1"/>
        <end position="446"/>
    </location>
</feature>
<dbReference type="SUPFAM" id="SSF51246">
    <property type="entry name" value="Rudiment single hybrid motif"/>
    <property type="match status" value="1"/>
</dbReference>
<proteinExistence type="predicted"/>
<name>A0A948RXT2_UNCEI</name>
<evidence type="ECO:0000256" key="4">
    <source>
        <dbReference type="ARBA" id="ARBA00023267"/>
    </source>
</evidence>
<evidence type="ECO:0000256" key="5">
    <source>
        <dbReference type="PROSITE-ProRule" id="PRU00409"/>
    </source>
</evidence>
<dbReference type="Pfam" id="PF00289">
    <property type="entry name" value="Biotin_carb_N"/>
    <property type="match status" value="1"/>
</dbReference>
<dbReference type="InterPro" id="IPR011761">
    <property type="entry name" value="ATP-grasp"/>
</dbReference>
<protein>
    <submittedName>
        <fullName evidence="9">ATP-grasp domain-containing protein</fullName>
    </submittedName>
</protein>
<dbReference type="InterPro" id="IPR005481">
    <property type="entry name" value="BC-like_N"/>
</dbReference>
<gene>
    <name evidence="9" type="ORF">KJ970_18975</name>
</gene>
<dbReference type="EMBL" id="JAHJDP010000107">
    <property type="protein sequence ID" value="MBU2693005.1"/>
    <property type="molecule type" value="Genomic_DNA"/>
</dbReference>
<dbReference type="FunFam" id="3.30.1490.20:FF:000003">
    <property type="entry name" value="acetyl-CoA carboxylase isoform X1"/>
    <property type="match status" value="1"/>
</dbReference>
<evidence type="ECO:0000313" key="10">
    <source>
        <dbReference type="Proteomes" id="UP000777784"/>
    </source>
</evidence>
<dbReference type="Proteomes" id="UP000777784">
    <property type="component" value="Unassembled WGS sequence"/>
</dbReference>
<keyword evidence="4" id="KW-0092">Biotin</keyword>
<dbReference type="Gene3D" id="3.30.470.20">
    <property type="entry name" value="ATP-grasp fold, B domain"/>
    <property type="match status" value="1"/>
</dbReference>
<keyword evidence="3 5" id="KW-0067">ATP-binding</keyword>
<evidence type="ECO:0000259" key="8">
    <source>
        <dbReference type="PROSITE" id="PS50979"/>
    </source>
</evidence>
<evidence type="ECO:0000256" key="3">
    <source>
        <dbReference type="ARBA" id="ARBA00022840"/>
    </source>
</evidence>
<dbReference type="PANTHER" id="PTHR18866:SF33">
    <property type="entry name" value="METHYLCROTONOYL-COA CARBOXYLASE SUBUNIT ALPHA, MITOCHONDRIAL-RELATED"/>
    <property type="match status" value="1"/>
</dbReference>
<dbReference type="PANTHER" id="PTHR18866">
    <property type="entry name" value="CARBOXYLASE:PYRUVATE/ACETYL-COA/PROPIONYL-COA CARBOXYLASE"/>
    <property type="match status" value="1"/>
</dbReference>
<dbReference type="SMART" id="SM00878">
    <property type="entry name" value="Biotin_carb_C"/>
    <property type="match status" value="1"/>
</dbReference>
<dbReference type="InterPro" id="IPR016185">
    <property type="entry name" value="PreATP-grasp_dom_sf"/>
</dbReference>
<evidence type="ECO:0000259" key="7">
    <source>
        <dbReference type="PROSITE" id="PS50975"/>
    </source>
</evidence>
<feature type="domain" description="ATP-grasp" evidence="7">
    <location>
        <begin position="120"/>
        <end position="317"/>
    </location>
</feature>
<keyword evidence="2 5" id="KW-0547">Nucleotide-binding</keyword>
<comment type="caution">
    <text evidence="9">The sequence shown here is derived from an EMBL/GenBank/DDBJ whole genome shotgun (WGS) entry which is preliminary data.</text>
</comment>
<dbReference type="InterPro" id="IPR050856">
    <property type="entry name" value="Biotin_carboxylase_complex"/>
</dbReference>
<evidence type="ECO:0000313" key="9">
    <source>
        <dbReference type="EMBL" id="MBU2693005.1"/>
    </source>
</evidence>
<dbReference type="GO" id="GO:0005524">
    <property type="term" value="F:ATP binding"/>
    <property type="evidence" value="ECO:0007669"/>
    <property type="project" value="UniProtKB-UniRule"/>
</dbReference>
<dbReference type="GO" id="GO:0016874">
    <property type="term" value="F:ligase activity"/>
    <property type="evidence" value="ECO:0007669"/>
    <property type="project" value="UniProtKB-KW"/>
</dbReference>
<dbReference type="FunFam" id="3.40.50.20:FF:000010">
    <property type="entry name" value="Propionyl-CoA carboxylase subunit alpha"/>
    <property type="match status" value="1"/>
</dbReference>